<dbReference type="InParanoid" id="F4BXT5"/>
<organism evidence="5 6">
    <name type="scientific">Methanothrix soehngenii (strain ATCC 5969 / DSM 3671 / JCM 10134 / NBRC 103675 / OCM 69 / GP-6)</name>
    <name type="common">Methanosaeta concilii</name>
    <dbReference type="NCBI Taxonomy" id="990316"/>
    <lineage>
        <taxon>Archaea</taxon>
        <taxon>Methanobacteriati</taxon>
        <taxon>Methanobacteriota</taxon>
        <taxon>Stenosarchaea group</taxon>
        <taxon>Methanomicrobia</taxon>
        <taxon>Methanotrichales</taxon>
        <taxon>Methanotrichaceae</taxon>
        <taxon>Methanothrix</taxon>
    </lineage>
</organism>
<dbReference type="KEGG" id="mcj:MCON_0706"/>
<dbReference type="EMBL" id="CP002565">
    <property type="protein sequence ID" value="AEB67519.1"/>
    <property type="molecule type" value="Genomic_DNA"/>
</dbReference>
<keyword evidence="3" id="KW-0804">Transcription</keyword>
<evidence type="ECO:0000313" key="6">
    <source>
        <dbReference type="Proteomes" id="UP000007807"/>
    </source>
</evidence>
<dbReference type="InterPro" id="IPR036388">
    <property type="entry name" value="WH-like_DNA-bd_sf"/>
</dbReference>
<keyword evidence="2" id="KW-0238">DNA-binding</keyword>
<protein>
    <submittedName>
        <fullName evidence="5">Uncharacterized protein</fullName>
    </submittedName>
</protein>
<reference evidence="5 6" key="1">
    <citation type="journal article" date="2011" name="J. Bacteriol.">
        <title>Complete genome sequence of Methanosaeta concilii, a specialist in aceticlastic methanogenesis.</title>
        <authorList>
            <person name="Barber R.D."/>
            <person name="Zhang L."/>
            <person name="Harnack M."/>
            <person name="Olson M.V."/>
            <person name="Kaul R."/>
            <person name="Ingram-Smith C."/>
            <person name="Smith K.S."/>
        </authorList>
    </citation>
    <scope>NUCLEOTIDE SEQUENCE [LARGE SCALE GENOMIC DNA]</scope>
    <source>
        <strain evidence="6">ATCC 5969 / DSM 3671 / JCM 10134 / NBRC 103675 / OCM 69 / GP-6</strain>
    </source>
</reference>
<dbReference type="InterPro" id="IPR052362">
    <property type="entry name" value="HTH-GbsR_regulator"/>
</dbReference>
<gene>
    <name evidence="5" type="ordered locus">MCON_0706</name>
</gene>
<evidence type="ECO:0000256" key="1">
    <source>
        <dbReference type="ARBA" id="ARBA00023015"/>
    </source>
</evidence>
<sequence>MYHKILCFLAAGRANYLNASFEWNAVKDGEALKLKKPVIEACIKSARKYGKSDAIGLLRGTLFLESEPMSLDMLAERTGYSKTTVRSSMNLLESLGIARRVVDPQDVHHNIKQHRYALVNDAEAKRQVILSAAKEEVDLILQALLQVRDNLEREEDEGCNRARDKGYKPEKDEGYRRDDKLKALLAESLQFYEEMKRTLDLISRFTSKELIEILEEHDR</sequence>
<name>F4BXT5_METSG</name>
<evidence type="ECO:0000256" key="3">
    <source>
        <dbReference type="ARBA" id="ARBA00023163"/>
    </source>
</evidence>
<dbReference type="InterPro" id="IPR036390">
    <property type="entry name" value="WH_DNA-bd_sf"/>
</dbReference>
<keyword evidence="1" id="KW-0805">Transcription regulation</keyword>
<evidence type="ECO:0000256" key="2">
    <source>
        <dbReference type="ARBA" id="ARBA00023125"/>
    </source>
</evidence>
<keyword evidence="6" id="KW-1185">Reference proteome</keyword>
<dbReference type="Gene3D" id="1.10.10.10">
    <property type="entry name" value="Winged helix-like DNA-binding domain superfamily/Winged helix DNA-binding domain"/>
    <property type="match status" value="1"/>
</dbReference>
<evidence type="ECO:0000313" key="5">
    <source>
        <dbReference type="EMBL" id="AEB67519.1"/>
    </source>
</evidence>
<accession>F4BXT5</accession>
<dbReference type="Proteomes" id="UP000007807">
    <property type="component" value="Chromosome"/>
</dbReference>
<dbReference type="SUPFAM" id="SSF46785">
    <property type="entry name" value="Winged helix' DNA-binding domain"/>
    <property type="match status" value="1"/>
</dbReference>
<dbReference type="GO" id="GO:0003677">
    <property type="term" value="F:DNA binding"/>
    <property type="evidence" value="ECO:0007669"/>
    <property type="project" value="UniProtKB-KW"/>
</dbReference>
<dbReference type="STRING" id="990316.MCON_0706"/>
<proteinExistence type="predicted"/>
<evidence type="ECO:0000256" key="4">
    <source>
        <dbReference type="SAM" id="MobiDB-lite"/>
    </source>
</evidence>
<dbReference type="PANTHER" id="PTHR38465:SF1">
    <property type="entry name" value="HTH-TYPE TRANSCRIPTIONAL REGULATOR MJ1563-RELATED"/>
    <property type="match status" value="1"/>
</dbReference>
<dbReference type="HOGENOM" id="CLU_107445_2_0_2"/>
<dbReference type="PANTHER" id="PTHR38465">
    <property type="entry name" value="HTH-TYPE TRANSCRIPTIONAL REGULATOR MJ1563-RELATED"/>
    <property type="match status" value="1"/>
</dbReference>
<feature type="compositionally biased region" description="Basic and acidic residues" evidence="4">
    <location>
        <begin position="158"/>
        <end position="174"/>
    </location>
</feature>
<feature type="region of interest" description="Disordered" evidence="4">
    <location>
        <begin position="155"/>
        <end position="174"/>
    </location>
</feature>
<dbReference type="AlphaFoldDB" id="F4BXT5"/>